<name>A0A8T4INF3_9SPHN</name>
<gene>
    <name evidence="2" type="ORF">J7S20_14390</name>
</gene>
<reference evidence="2" key="1">
    <citation type="submission" date="2021-04" db="EMBL/GenBank/DDBJ databases">
        <title>Ouciella asimina sp. nov., isolated from the surface seawater in the hydrothermal field of Okinawa Trough.</title>
        <authorList>
            <person name="Shuang W."/>
        </authorList>
    </citation>
    <scope>NUCLEOTIDE SEQUENCE</scope>
    <source>
        <strain evidence="2">LXI357</strain>
    </source>
</reference>
<dbReference type="RefSeq" id="WP_284054940.1">
    <property type="nucleotide sequence ID" value="NZ_JAGRQC010000004.1"/>
</dbReference>
<feature type="chain" id="PRO_5035841739" description="DUF3617 family protein" evidence="1">
    <location>
        <begin position="28"/>
        <end position="139"/>
    </location>
</feature>
<evidence type="ECO:0000313" key="2">
    <source>
        <dbReference type="EMBL" id="MBR0553696.1"/>
    </source>
</evidence>
<organism evidence="2 3">
    <name type="scientific">Stakelama marina</name>
    <dbReference type="NCBI Taxonomy" id="2826939"/>
    <lineage>
        <taxon>Bacteria</taxon>
        <taxon>Pseudomonadati</taxon>
        <taxon>Pseudomonadota</taxon>
        <taxon>Alphaproteobacteria</taxon>
        <taxon>Sphingomonadales</taxon>
        <taxon>Sphingomonadaceae</taxon>
        <taxon>Stakelama</taxon>
    </lineage>
</organism>
<evidence type="ECO:0000256" key="1">
    <source>
        <dbReference type="SAM" id="SignalP"/>
    </source>
</evidence>
<evidence type="ECO:0008006" key="4">
    <source>
        <dbReference type="Google" id="ProtNLM"/>
    </source>
</evidence>
<keyword evidence="1" id="KW-0732">Signal</keyword>
<accession>A0A8T4INF3</accession>
<comment type="caution">
    <text evidence="2">The sequence shown here is derived from an EMBL/GenBank/DDBJ whole genome shotgun (WGS) entry which is preliminary data.</text>
</comment>
<keyword evidence="3" id="KW-1185">Reference proteome</keyword>
<dbReference type="Proteomes" id="UP000676996">
    <property type="component" value="Unassembled WGS sequence"/>
</dbReference>
<protein>
    <recommendedName>
        <fullName evidence="4">DUF3617 family protein</fullName>
    </recommendedName>
</protein>
<proteinExistence type="predicted"/>
<sequence>MARKIATRLAVALPVLAFGFGLGAAQAQAPTLKALAGLESGRWQLREAGGASETICLPDATALIQVQHADAQCSRFVIEDDPRDAVVHYTCPGKGHGRTTLKVETPRSVHIETQGVADGAPFQHQYQARKIGQCSPAAR</sequence>
<evidence type="ECO:0000313" key="3">
    <source>
        <dbReference type="Proteomes" id="UP000676996"/>
    </source>
</evidence>
<dbReference type="EMBL" id="JAGRQC010000004">
    <property type="protein sequence ID" value="MBR0553696.1"/>
    <property type="molecule type" value="Genomic_DNA"/>
</dbReference>
<feature type="signal peptide" evidence="1">
    <location>
        <begin position="1"/>
        <end position="27"/>
    </location>
</feature>
<dbReference type="AlphaFoldDB" id="A0A8T4INF3"/>